<dbReference type="PANTHER" id="PTHR40446">
    <property type="entry name" value="N-ACETYLGLUCOSAMINE-1-PHOSPHODIESTER ALPHA-N-ACETYLGLUCOSAMINIDASE"/>
    <property type="match status" value="1"/>
</dbReference>
<feature type="domain" description="Copper amine oxidase-like N-terminal" evidence="1">
    <location>
        <begin position="802"/>
        <end position="907"/>
    </location>
</feature>
<evidence type="ECO:0000259" key="2">
    <source>
        <dbReference type="Pfam" id="PF09992"/>
    </source>
</evidence>
<dbReference type="Proteomes" id="UP000838686">
    <property type="component" value="Unassembled WGS sequence"/>
</dbReference>
<evidence type="ECO:0000313" key="3">
    <source>
        <dbReference type="EMBL" id="CAH1193071.1"/>
    </source>
</evidence>
<evidence type="ECO:0000259" key="1">
    <source>
        <dbReference type="Pfam" id="PF07833"/>
    </source>
</evidence>
<reference evidence="3" key="1">
    <citation type="submission" date="2022-01" db="EMBL/GenBank/DDBJ databases">
        <authorList>
            <person name="Criscuolo A."/>
        </authorList>
    </citation>
    <scope>NUCLEOTIDE SEQUENCE</scope>
    <source>
        <strain evidence="3">CIP111893</strain>
    </source>
</reference>
<dbReference type="InterPro" id="IPR036582">
    <property type="entry name" value="Mao_N_sf"/>
</dbReference>
<keyword evidence="4" id="KW-1185">Reference proteome</keyword>
<dbReference type="RefSeq" id="WP_236338612.1">
    <property type="nucleotide sequence ID" value="NZ_CAKMMF010000002.1"/>
</dbReference>
<dbReference type="EMBL" id="CAKMMF010000002">
    <property type="protein sequence ID" value="CAH1193071.1"/>
    <property type="molecule type" value="Genomic_DNA"/>
</dbReference>
<dbReference type="InterPro" id="IPR012854">
    <property type="entry name" value="Cu_amine_oxidase-like_N"/>
</dbReference>
<proteinExistence type="predicted"/>
<dbReference type="Pfam" id="PF09992">
    <property type="entry name" value="NAGPA"/>
    <property type="match status" value="1"/>
</dbReference>
<evidence type="ECO:0000313" key="4">
    <source>
        <dbReference type="Proteomes" id="UP000838686"/>
    </source>
</evidence>
<sequence>MLKIVDNRIARHCRSKQTKKKFIVLTLGAALLIQQLATNVPVIAAAGGTSTTQQTEQKAVLQQIVKQREEMITSGAKLIDYTWMSKAGSSTEKTDIHVIEIDLTNPYVRLDVMNGKQGSVTGNGSVAGMVKGTGAVAGINADFFNTSSGKGTPIGPQVTSGALMASPSKLKGMFAFAVTKDRKPIIDQFAFEGSITSGDGSSFELAGINKAAYRTDPDEAYSHVNAMYIYTNAWTVTRPDVKDSASTPTEVLVQDGVVVQVSENALLPMNPPENGYILRTHGKAAQYVREHLQPGTMVAASYNLVSQSSGQKVDPASLQMLVGGHTILVDQGKAAAFSRSVSSISPSSDRARTAVGYSKDGTKVMLITIEDSSSSQGMTLAELQKVMVQLGVWKGTNLDGGGSTTMISRPLGEFDPKLTHATEYGTTQRLVANGIGVYTSAPQGEVKGIKASGPDVLFIGQQATYTTKAYDVHYNPVESGATASASTWKSTEGLGTFSGNTFTAVKAGKTTVTVGTGAASDKLPVEIISGSQIAQMTVDASSLVLEQGKSITVPVRVVLNDGRKMTIPAASVKWELKGFSGSVDGDKLTIGAIKEGAQAGYAIARYDGFSSAAVLGGGADKKFDDFEKPTYPITFSSTNNVVGSVDIAAGLPGRESSNALRLRYDFTNGSGTKAAYAVMGSAGQKLEGKPTAMTIDAMGDGSLNWLRAEFIDNSGKAHLVTLAKQIDWTGWQQIKVNLPSDSMAYPITLKRLYVASLEEGQDERALSGEIAFDNISFQYPAAVPEPKRTAVALKIGSKSAKLGGQPFKLDVAPILLEGTSYLPLRFVTDAMGAQINWEPTLKRVTVLRGDKLLEMWIGRKEIVLNGVRISTEVAPIARGGRTLVPLRLVSEQLGFTVNWEGKTGTITVE</sequence>
<accession>A0ABN8FVB4</accession>
<dbReference type="Pfam" id="PF07833">
    <property type="entry name" value="Cu_amine_oxidN1"/>
    <property type="match status" value="1"/>
</dbReference>
<protein>
    <recommendedName>
        <fullName evidence="5">Copper amine oxidase</fullName>
    </recommendedName>
</protein>
<dbReference type="PANTHER" id="PTHR40446:SF2">
    <property type="entry name" value="N-ACETYLGLUCOSAMINE-1-PHOSPHODIESTER ALPHA-N-ACETYLGLUCOSAMINIDASE"/>
    <property type="match status" value="1"/>
</dbReference>
<comment type="caution">
    <text evidence="3">The sequence shown here is derived from an EMBL/GenBank/DDBJ whole genome shotgun (WGS) entry which is preliminary data.</text>
</comment>
<gene>
    <name evidence="3" type="ORF">PAECIP111893_00379</name>
</gene>
<feature type="domain" description="Phosphodiester glycosidase" evidence="2">
    <location>
        <begin position="250"/>
        <end position="438"/>
    </location>
</feature>
<evidence type="ECO:0008006" key="5">
    <source>
        <dbReference type="Google" id="ProtNLM"/>
    </source>
</evidence>
<dbReference type="Gene3D" id="3.30.457.10">
    <property type="entry name" value="Copper amine oxidase-like, N-terminal domain"/>
    <property type="match status" value="2"/>
</dbReference>
<dbReference type="InterPro" id="IPR018711">
    <property type="entry name" value="NAGPA"/>
</dbReference>
<name>A0ABN8FVB4_9BACL</name>
<organism evidence="3 4">
    <name type="scientific">Paenibacillus plantiphilus</name>
    <dbReference type="NCBI Taxonomy" id="2905650"/>
    <lineage>
        <taxon>Bacteria</taxon>
        <taxon>Bacillati</taxon>
        <taxon>Bacillota</taxon>
        <taxon>Bacilli</taxon>
        <taxon>Bacillales</taxon>
        <taxon>Paenibacillaceae</taxon>
        <taxon>Paenibacillus</taxon>
    </lineage>
</organism>
<dbReference type="SUPFAM" id="SSF55383">
    <property type="entry name" value="Copper amine oxidase, domain N"/>
    <property type="match status" value="2"/>
</dbReference>